<organism evidence="1 2">
    <name type="scientific">Paraglomus brasilianum</name>
    <dbReference type="NCBI Taxonomy" id="144538"/>
    <lineage>
        <taxon>Eukaryota</taxon>
        <taxon>Fungi</taxon>
        <taxon>Fungi incertae sedis</taxon>
        <taxon>Mucoromycota</taxon>
        <taxon>Glomeromycotina</taxon>
        <taxon>Glomeromycetes</taxon>
        <taxon>Paraglomerales</taxon>
        <taxon>Paraglomeraceae</taxon>
        <taxon>Paraglomus</taxon>
    </lineage>
</organism>
<gene>
    <name evidence="1" type="ORF">PBRASI_LOCUS20</name>
</gene>
<dbReference type="Proteomes" id="UP000789739">
    <property type="component" value="Unassembled WGS sequence"/>
</dbReference>
<proteinExistence type="predicted"/>
<dbReference type="EMBL" id="CAJVPI010000001">
    <property type="protein sequence ID" value="CAG8450808.1"/>
    <property type="molecule type" value="Genomic_DNA"/>
</dbReference>
<sequence length="157" mass="18377">MTKQKLTYPGDTDCDPLTDAHFFYPHKCHGNPEKYIKFRGYPEKYIKFWGFFPSIPRQASSFTSFPRRPLGGVQLSLPSRGHDRSRSRIFLFSIDFSKTPSKVSRSWSRPRMTLCSFRLRGEYDGDLRKLRRLPPPPPPLDFNPYFVIVARSDELNL</sequence>
<keyword evidence="2" id="KW-1185">Reference proteome</keyword>
<comment type="caution">
    <text evidence="1">The sequence shown here is derived from an EMBL/GenBank/DDBJ whole genome shotgun (WGS) entry which is preliminary data.</text>
</comment>
<reference evidence="1" key="1">
    <citation type="submission" date="2021-06" db="EMBL/GenBank/DDBJ databases">
        <authorList>
            <person name="Kallberg Y."/>
            <person name="Tangrot J."/>
            <person name="Rosling A."/>
        </authorList>
    </citation>
    <scope>NUCLEOTIDE SEQUENCE</scope>
    <source>
        <strain evidence="1">BR232B</strain>
    </source>
</reference>
<dbReference type="AlphaFoldDB" id="A0A9N8VJP7"/>
<name>A0A9N8VJP7_9GLOM</name>
<evidence type="ECO:0000313" key="2">
    <source>
        <dbReference type="Proteomes" id="UP000789739"/>
    </source>
</evidence>
<accession>A0A9N8VJP7</accession>
<protein>
    <submittedName>
        <fullName evidence="1">5464_t:CDS:1</fullName>
    </submittedName>
</protein>
<evidence type="ECO:0000313" key="1">
    <source>
        <dbReference type="EMBL" id="CAG8450808.1"/>
    </source>
</evidence>